<protein>
    <recommendedName>
        <fullName evidence="2">TNase-like domain-containing protein</fullName>
    </recommendedName>
</protein>
<proteinExistence type="predicted"/>
<dbReference type="PROSITE" id="PS50830">
    <property type="entry name" value="TNASE_3"/>
    <property type="match status" value="1"/>
</dbReference>
<dbReference type="RefSeq" id="WP_021233480.1">
    <property type="nucleotide sequence ID" value="NZ_ATHL01000055.1"/>
</dbReference>
<feature type="domain" description="TNase-like" evidence="2">
    <location>
        <begin position="70"/>
        <end position="159"/>
    </location>
</feature>
<reference evidence="3 4" key="1">
    <citation type="journal article" date="2013" name="Genome Announc.">
        <title>Genome Sequence of Novosphingobium lindaniclasticum LE124T, Isolated from a Hexachlorocyclohexane Dumpsite.</title>
        <authorList>
            <person name="Saxena A."/>
            <person name="Nayyar N."/>
            <person name="Sangwan N."/>
            <person name="Kumari R."/>
            <person name="Khurana J.P."/>
            <person name="Lal R."/>
        </authorList>
    </citation>
    <scope>NUCLEOTIDE SEQUENCE [LARGE SCALE GENOMIC DNA]</scope>
    <source>
        <strain evidence="3 4">LE124</strain>
    </source>
</reference>
<dbReference type="SUPFAM" id="SSF50199">
    <property type="entry name" value="Staphylococcal nuclease"/>
    <property type="match status" value="1"/>
</dbReference>
<keyword evidence="1" id="KW-0812">Transmembrane</keyword>
<feature type="transmembrane region" description="Helical" evidence="1">
    <location>
        <begin position="12"/>
        <end position="33"/>
    </location>
</feature>
<evidence type="ECO:0000256" key="1">
    <source>
        <dbReference type="SAM" id="Phobius"/>
    </source>
</evidence>
<evidence type="ECO:0000313" key="4">
    <source>
        <dbReference type="Proteomes" id="UP000015527"/>
    </source>
</evidence>
<dbReference type="Proteomes" id="UP000015527">
    <property type="component" value="Unassembled WGS sequence"/>
</dbReference>
<keyword evidence="1" id="KW-1133">Transmembrane helix</keyword>
<comment type="caution">
    <text evidence="3">The sequence shown here is derived from an EMBL/GenBank/DDBJ whole genome shotgun (WGS) entry which is preliminary data.</text>
</comment>
<dbReference type="AlphaFoldDB" id="T0HWL9"/>
<gene>
    <name evidence="3" type="ORF">L284_07875</name>
</gene>
<dbReference type="EMBL" id="ATHL01000055">
    <property type="protein sequence ID" value="EQB17472.1"/>
    <property type="molecule type" value="Genomic_DNA"/>
</dbReference>
<evidence type="ECO:0000313" key="3">
    <source>
        <dbReference type="EMBL" id="EQB17472.1"/>
    </source>
</evidence>
<dbReference type="InterPro" id="IPR035437">
    <property type="entry name" value="SNase_OB-fold_sf"/>
</dbReference>
<keyword evidence="1" id="KW-0472">Membrane</keyword>
<dbReference type="OrthoDB" id="7469880at2"/>
<keyword evidence="4" id="KW-1185">Reference proteome</keyword>
<evidence type="ECO:0000259" key="2">
    <source>
        <dbReference type="PROSITE" id="PS50830"/>
    </source>
</evidence>
<name>T0HWL9_9SPHN</name>
<dbReference type="eggNOG" id="COG1525">
    <property type="taxonomic scope" value="Bacteria"/>
</dbReference>
<accession>T0HWL9</accession>
<organism evidence="3 4">
    <name type="scientific">Novosphingobium lindaniclasticum LE124</name>
    <dbReference type="NCBI Taxonomy" id="1096930"/>
    <lineage>
        <taxon>Bacteria</taxon>
        <taxon>Pseudomonadati</taxon>
        <taxon>Pseudomonadota</taxon>
        <taxon>Alphaproteobacteria</taxon>
        <taxon>Sphingomonadales</taxon>
        <taxon>Sphingomonadaceae</taxon>
        <taxon>Novosphingobium</taxon>
    </lineage>
</organism>
<dbReference type="PATRIC" id="fig|1096930.3.peg.1553"/>
<sequence length="170" mass="19055">MPRPYRRPHDRRGIPTTVWILLPLLLVAGLYYWHGHRGSSLSGGGLLPSAPDTETARFARCSGPVRKTCVVDGDTFWYRGTKIRIADINTPETSKPECREEARLGAKATERLIVLLNEGPFTLQPGGDGREKDRYGRALRIVTREGRSLGTILVDEGLAERWQGRRGTWC</sequence>
<dbReference type="Pfam" id="PF00565">
    <property type="entry name" value="SNase"/>
    <property type="match status" value="1"/>
</dbReference>
<dbReference type="Gene3D" id="2.40.50.90">
    <property type="match status" value="1"/>
</dbReference>
<dbReference type="InterPro" id="IPR016071">
    <property type="entry name" value="Staphylococal_nuclease_OB-fold"/>
</dbReference>